<keyword evidence="11 16" id="KW-0472">Membrane</keyword>
<dbReference type="EMBL" id="JAPDMZ010000169">
    <property type="protein sequence ID" value="KAK0547166.1"/>
    <property type="molecule type" value="Genomic_DNA"/>
</dbReference>
<feature type="transmembrane region" description="Helical" evidence="16">
    <location>
        <begin position="504"/>
        <end position="523"/>
    </location>
</feature>
<name>A0AAN6GNV1_9BASI</name>
<comment type="catalytic activity">
    <reaction evidence="14">
        <text>an alpha-D-Glc-(1-&gt;3)-alpha-D-Man-(1-&gt;2)-alpha-D-Man-(1-&gt;2)-alpha-D-Man-(1-&gt;3)-[alpha-D-Man-(1-&gt;2)-alpha-D-Man-(1-&gt;3)-[alpha-D-Man-(1-&gt;2)-alpha-D-Man-(1-&gt;6)]-alpha-D-Man-(1-&gt;6)]-beta-D-Man-(1-&gt;4)-beta-D-GlcNAc-(1-&gt;4)-alpha-D-GlcNAc-diphospho-di-trans,poly-cis-dolichol + a di-trans,poly-cis-dolichyl beta-D-glucosyl phosphate = an alpha-D-Glc-(1-&gt;3)-alpha-D-Glc-(1-&gt;3)-alpha-D-Man-(1-&gt;2)-alpha-D-Man-(1-&gt;2)-alpha-D-Man-(1-&gt;3)-[alpha-D-Man-(1-&gt;2)-alpha-D-Man-(1-&gt;3)-[alpha-D-Man-(1-&gt;2)-alpha-D-Man-(1-&gt;6)]-alpha-D-Man-(1-&gt;6)]-beta-D-Man-(1-&gt;4)-beta-D-GlcNAc-(1-&gt;4)-alpha-D-GlcNAc-diphospho-di-trans,poly-cis-dolichol + a di-trans,poly-cis-dolichyl phosphate + H(+)</text>
        <dbReference type="Rhea" id="RHEA:31307"/>
        <dbReference type="Rhea" id="RHEA-COMP:19498"/>
        <dbReference type="Rhea" id="RHEA-COMP:19502"/>
        <dbReference type="Rhea" id="RHEA-COMP:19521"/>
        <dbReference type="Rhea" id="RHEA-COMP:19522"/>
        <dbReference type="ChEBI" id="CHEBI:15378"/>
        <dbReference type="ChEBI" id="CHEBI:57525"/>
        <dbReference type="ChEBI" id="CHEBI:57683"/>
        <dbReference type="ChEBI" id="CHEBI:132521"/>
        <dbReference type="ChEBI" id="CHEBI:132522"/>
        <dbReference type="EC" id="2.4.1.265"/>
    </reaction>
    <physiologicalReaction direction="left-to-right" evidence="14">
        <dbReference type="Rhea" id="RHEA:31308"/>
    </physiologicalReaction>
</comment>
<evidence type="ECO:0000256" key="13">
    <source>
        <dbReference type="ARBA" id="ARBA00032231"/>
    </source>
</evidence>
<comment type="pathway">
    <text evidence="2">Protein modification; protein glycosylation.</text>
</comment>
<feature type="compositionally biased region" description="Polar residues" evidence="15">
    <location>
        <begin position="941"/>
        <end position="950"/>
    </location>
</feature>
<evidence type="ECO:0000256" key="12">
    <source>
        <dbReference type="ARBA" id="ARBA00030736"/>
    </source>
</evidence>
<sequence length="957" mass="102094">MPAKSATAGSRVSSGSGFGGSGGSGGSGLAGFSHGSVFFSPLAPLFSLIPAALRPSQTQIDLLLLSTVIKVLLYPTYHSTDFEVHRNWLAITHSLPLRKWYFDAGSQWTLDYPPFFAYFSYLLGIPNRWLGWGDQRITQLVEGLELANSSTKFYMRTSVIVTELVLGAALVALSRAPRQVRLHSSQTERTAGDETLQASHSSQQIPSSRQQRSTSISGSSNVPDSATQLPPSIRLLGKKPSRPNFGPGGALDFNSAAATLLAASIFFHPGLIIIDHIHFQYNGFLFGVLLWAIWAARERRLLLCAVLFSSLLNLKHIYVYIAPAFTIFLLRTYVIPPGAESKLGTHPDIFFLAIERLLGLALVTLIPFAFSIGPLIFDVLANGRKGEPGVGAVLGQVLSRLFPFSRGLNHAYWAPNAWALWTFADRVALKLLRRRPSLAQFLPIFFSRNLANASAVESASRGLVGDTTFAVLPNIAPSVCFALTLLAMLPFLAYLWVKPSYRRFLAALTGCGFASFLFGWHVHEKAILLILIPFTPLAVQSYTHFRIWTLLSAAGIVSLFPLLYEVRETPIKIGYAFLWALMVGLQLKSKVFRPVPSNLGLIMHFLEDIYLLGLIPLQVYVDVVHPMLFPSASTTAIASSGVAASASAAAAPIVSAALSAGQPIITPLKALEEVVAEAVGSITAAAGAAVAAVATSTVAYDTSSSRATGVAGAAASAVVSPLRDAIGGFNTFSSSSDNSLEFLPLMLTSVYCAVGVCWAWVRLGWACWTCEGEETGAVGGIEGGESLILLEGSNEEEEAGDTSRLAGVAEADDQSEAINGVSSGVMGGAGITGRHHHHHHLGHQQFASEQSPSPNFGGHPIVGLGQLPRMRPPSEDARSYRSTGSVRSNAARLRRQSQQDAMLSPPEGLPMPVRRRKVTATGATAAATAAAAAAAAASGSHHPSQQQNDASRIRPDL</sequence>
<evidence type="ECO:0000256" key="11">
    <source>
        <dbReference type="ARBA" id="ARBA00023136"/>
    </source>
</evidence>
<proteinExistence type="inferred from homology"/>
<keyword evidence="7 17" id="KW-0808">Transferase</keyword>
<dbReference type="GO" id="GO:0005789">
    <property type="term" value="C:endoplasmic reticulum membrane"/>
    <property type="evidence" value="ECO:0007669"/>
    <property type="project" value="UniProtKB-SubCell"/>
</dbReference>
<evidence type="ECO:0000313" key="17">
    <source>
        <dbReference type="EMBL" id="KAK0547166.1"/>
    </source>
</evidence>
<evidence type="ECO:0000313" key="18">
    <source>
        <dbReference type="Proteomes" id="UP001176517"/>
    </source>
</evidence>
<evidence type="ECO:0000256" key="8">
    <source>
        <dbReference type="ARBA" id="ARBA00022692"/>
    </source>
</evidence>
<feature type="transmembrane region" description="Helical" evidence="16">
    <location>
        <begin position="251"/>
        <end position="273"/>
    </location>
</feature>
<feature type="compositionally biased region" description="Low complexity" evidence="15">
    <location>
        <begin position="197"/>
        <end position="220"/>
    </location>
</feature>
<dbReference type="Pfam" id="PF03155">
    <property type="entry name" value="Alg6_Alg8"/>
    <property type="match status" value="2"/>
</dbReference>
<comment type="subcellular location">
    <subcellularLocation>
        <location evidence="1">Endoplasmic reticulum membrane</location>
        <topology evidence="1">Multi-pass membrane protein</topology>
    </subcellularLocation>
</comment>
<feature type="compositionally biased region" description="Basic residues" evidence="15">
    <location>
        <begin position="833"/>
        <end position="842"/>
    </location>
</feature>
<evidence type="ECO:0000256" key="14">
    <source>
        <dbReference type="ARBA" id="ARBA00047346"/>
    </source>
</evidence>
<feature type="compositionally biased region" description="Low complexity" evidence="15">
    <location>
        <begin position="919"/>
        <end position="937"/>
    </location>
</feature>
<feature type="transmembrane region" description="Helical" evidence="16">
    <location>
        <begin position="609"/>
        <end position="629"/>
    </location>
</feature>
<protein>
    <recommendedName>
        <fullName evidence="5">Dolichyl pyrophosphate Glc1Man9GlcNAc2 alpha-1,3-glucosyltransferase</fullName>
        <ecNumber evidence="4">2.4.1.265</ecNumber>
    </recommendedName>
    <alternativeName>
        <fullName evidence="12">Asparagine-linked glycosylation protein 8</fullName>
    </alternativeName>
    <alternativeName>
        <fullName evidence="13">Dolichyl-P-Glc:Glc1Man9GlcNAc2-PP-dolichyl glucosyltransferase</fullName>
    </alternativeName>
</protein>
<evidence type="ECO:0000256" key="9">
    <source>
        <dbReference type="ARBA" id="ARBA00022824"/>
    </source>
</evidence>
<keyword evidence="6 17" id="KW-0328">Glycosyltransferase</keyword>
<dbReference type="EC" id="2.4.1.265" evidence="4"/>
<comment type="caution">
    <text evidence="17">The sequence shown here is derived from an EMBL/GenBank/DDBJ whole genome shotgun (WGS) entry which is preliminary data.</text>
</comment>
<accession>A0AAN6GNV1</accession>
<feature type="transmembrane region" description="Helical" evidence="16">
    <location>
        <begin position="543"/>
        <end position="564"/>
    </location>
</feature>
<comment type="similarity">
    <text evidence="3">Belongs to the ALG6/ALG8 glucosyltransferase family.</text>
</comment>
<evidence type="ECO:0000256" key="1">
    <source>
        <dbReference type="ARBA" id="ARBA00004477"/>
    </source>
</evidence>
<feature type="transmembrane region" description="Helical" evidence="16">
    <location>
        <begin position="636"/>
        <end position="658"/>
    </location>
</feature>
<organism evidence="17 18">
    <name type="scientific">Tilletia horrida</name>
    <dbReference type="NCBI Taxonomy" id="155126"/>
    <lineage>
        <taxon>Eukaryota</taxon>
        <taxon>Fungi</taxon>
        <taxon>Dikarya</taxon>
        <taxon>Basidiomycota</taxon>
        <taxon>Ustilaginomycotina</taxon>
        <taxon>Exobasidiomycetes</taxon>
        <taxon>Tilletiales</taxon>
        <taxon>Tilletiaceae</taxon>
        <taxon>Tilletia</taxon>
    </lineage>
</organism>
<feature type="transmembrane region" description="Helical" evidence="16">
    <location>
        <begin position="317"/>
        <end position="336"/>
    </location>
</feature>
<feature type="transmembrane region" description="Helical" evidence="16">
    <location>
        <begin position="475"/>
        <end position="497"/>
    </location>
</feature>
<dbReference type="GO" id="GO:0006487">
    <property type="term" value="P:protein N-linked glycosylation"/>
    <property type="evidence" value="ECO:0007669"/>
    <property type="project" value="TreeGrafter"/>
</dbReference>
<feature type="transmembrane region" description="Helical" evidence="16">
    <location>
        <begin position="356"/>
        <end position="377"/>
    </location>
</feature>
<evidence type="ECO:0000256" key="6">
    <source>
        <dbReference type="ARBA" id="ARBA00022676"/>
    </source>
</evidence>
<dbReference type="PANTHER" id="PTHR12413:SF2">
    <property type="entry name" value="DOLICHYL PYROPHOSPHATE GLC1MAN9GLCNAC2 ALPHA-1,3-GLUCOSYLTRANSFERASE-RELATED"/>
    <property type="match status" value="1"/>
</dbReference>
<dbReference type="AlphaFoldDB" id="A0AAN6GNV1"/>
<evidence type="ECO:0000256" key="10">
    <source>
        <dbReference type="ARBA" id="ARBA00022989"/>
    </source>
</evidence>
<evidence type="ECO:0000256" key="3">
    <source>
        <dbReference type="ARBA" id="ARBA00008715"/>
    </source>
</evidence>
<keyword evidence="10 16" id="KW-1133">Transmembrane helix</keyword>
<feature type="compositionally biased region" description="Polar residues" evidence="15">
    <location>
        <begin position="845"/>
        <end position="854"/>
    </location>
</feature>
<feature type="transmembrane region" description="Helical" evidence="16">
    <location>
        <begin position="742"/>
        <end position="761"/>
    </location>
</feature>
<dbReference type="PANTHER" id="PTHR12413">
    <property type="entry name" value="DOLICHYL GLYCOSYLTRANSFERASE"/>
    <property type="match status" value="1"/>
</dbReference>
<evidence type="ECO:0000256" key="7">
    <source>
        <dbReference type="ARBA" id="ARBA00022679"/>
    </source>
</evidence>
<feature type="transmembrane region" description="Helical" evidence="16">
    <location>
        <begin position="678"/>
        <end position="700"/>
    </location>
</feature>
<dbReference type="InterPro" id="IPR004856">
    <property type="entry name" value="Glyco_trans_ALG6/ALG8"/>
</dbReference>
<evidence type="ECO:0000256" key="5">
    <source>
        <dbReference type="ARBA" id="ARBA00013612"/>
    </source>
</evidence>
<feature type="region of interest" description="Disordered" evidence="15">
    <location>
        <begin position="827"/>
        <end position="957"/>
    </location>
</feature>
<dbReference type="GO" id="GO:0042283">
    <property type="term" value="F:dolichyl pyrophosphate Glc1Man9GlcNAc2 alpha-1,3-glucosyltransferase activity"/>
    <property type="evidence" value="ECO:0007669"/>
    <property type="project" value="UniProtKB-EC"/>
</dbReference>
<feature type="transmembrane region" description="Helical" evidence="16">
    <location>
        <begin position="279"/>
        <end position="296"/>
    </location>
</feature>
<gene>
    <name evidence="17" type="primary">ALG8</name>
    <name evidence="17" type="ORF">OC846_004975</name>
</gene>
<evidence type="ECO:0000256" key="2">
    <source>
        <dbReference type="ARBA" id="ARBA00004922"/>
    </source>
</evidence>
<reference evidence="17" key="1">
    <citation type="journal article" date="2023" name="PhytoFront">
        <title>Draft Genome Resources of Seven Strains of Tilletia horrida, Causal Agent of Kernel Smut of Rice.</title>
        <authorList>
            <person name="Khanal S."/>
            <person name="Antony Babu S."/>
            <person name="Zhou X.G."/>
        </authorList>
    </citation>
    <scope>NUCLEOTIDE SEQUENCE</scope>
    <source>
        <strain evidence="17">TX6</strain>
    </source>
</reference>
<keyword evidence="8 16" id="KW-0812">Transmembrane</keyword>
<feature type="region of interest" description="Disordered" evidence="15">
    <location>
        <begin position="182"/>
        <end position="230"/>
    </location>
</feature>
<evidence type="ECO:0000256" key="16">
    <source>
        <dbReference type="SAM" id="Phobius"/>
    </source>
</evidence>
<evidence type="ECO:0000256" key="15">
    <source>
        <dbReference type="SAM" id="MobiDB-lite"/>
    </source>
</evidence>
<feature type="compositionally biased region" description="Polar residues" evidence="15">
    <location>
        <begin position="221"/>
        <end position="230"/>
    </location>
</feature>
<evidence type="ECO:0000256" key="4">
    <source>
        <dbReference type="ARBA" id="ARBA00011938"/>
    </source>
</evidence>
<keyword evidence="18" id="KW-1185">Reference proteome</keyword>
<dbReference type="Proteomes" id="UP001176517">
    <property type="component" value="Unassembled WGS sequence"/>
</dbReference>
<keyword evidence="9" id="KW-0256">Endoplasmic reticulum</keyword>